<evidence type="ECO:0000313" key="1">
    <source>
        <dbReference type="EMBL" id="GGQ06335.1"/>
    </source>
</evidence>
<sequence>MSKFPILVLATTILSGCAMFPQTEVELITNGNPSEPMCFSESKEVAENRIKGYLAQCFKPDFVFTSGTTGYGLNHRVKESKTEQSTTYNVYSPSGSAAGYFLNVKIDQGAANCNTTVNVVSLNMFWEKEFDKIKEAVAGGTPSCSM</sequence>
<organism evidence="1 2">
    <name type="scientific">Shewanella litoralis</name>
    <dbReference type="NCBI Taxonomy" id="2282700"/>
    <lineage>
        <taxon>Bacteria</taxon>
        <taxon>Pseudomonadati</taxon>
        <taxon>Pseudomonadota</taxon>
        <taxon>Gammaproteobacteria</taxon>
        <taxon>Alteromonadales</taxon>
        <taxon>Shewanellaceae</taxon>
        <taxon>Shewanella</taxon>
    </lineage>
</organism>
<dbReference type="PROSITE" id="PS51257">
    <property type="entry name" value="PROKAR_LIPOPROTEIN"/>
    <property type="match status" value="1"/>
</dbReference>
<reference evidence="2" key="1">
    <citation type="journal article" date="2019" name="Int. J. Syst. Evol. Microbiol.">
        <title>The Global Catalogue of Microorganisms (GCM) 10K type strain sequencing project: providing services to taxonomists for standard genome sequencing and annotation.</title>
        <authorList>
            <consortium name="The Broad Institute Genomics Platform"/>
            <consortium name="The Broad Institute Genome Sequencing Center for Infectious Disease"/>
            <person name="Wu L."/>
            <person name="Ma J."/>
        </authorList>
    </citation>
    <scope>NUCLEOTIDE SEQUENCE [LARGE SCALE GENOMIC DNA]</scope>
    <source>
        <strain evidence="2">JCM 32306</strain>
    </source>
</reference>
<evidence type="ECO:0000313" key="2">
    <source>
        <dbReference type="Proteomes" id="UP000619118"/>
    </source>
</evidence>
<dbReference type="Proteomes" id="UP000619118">
    <property type="component" value="Unassembled WGS sequence"/>
</dbReference>
<evidence type="ECO:0008006" key="3">
    <source>
        <dbReference type="Google" id="ProtNLM"/>
    </source>
</evidence>
<comment type="caution">
    <text evidence="1">The sequence shown here is derived from an EMBL/GenBank/DDBJ whole genome shotgun (WGS) entry which is preliminary data.</text>
</comment>
<protein>
    <recommendedName>
        <fullName evidence="3">Lipoprotein</fullName>
    </recommendedName>
</protein>
<dbReference type="EMBL" id="BMQX01000002">
    <property type="protein sequence ID" value="GGQ06335.1"/>
    <property type="molecule type" value="Genomic_DNA"/>
</dbReference>
<keyword evidence="2" id="KW-1185">Reference proteome</keyword>
<gene>
    <name evidence="1" type="ORF">GCM10009411_04030</name>
</gene>
<name>A0ABQ2R011_9GAMM</name>
<proteinExistence type="predicted"/>
<dbReference type="RefSeq" id="WP_160052385.1">
    <property type="nucleotide sequence ID" value="NZ_BMQX01000002.1"/>
</dbReference>
<accession>A0ABQ2R011</accession>